<accession>A0AAU9JPU8</accession>
<reference evidence="1" key="1">
    <citation type="submission" date="2021-09" db="EMBL/GenBank/DDBJ databases">
        <authorList>
            <consortium name="AG Swart"/>
            <person name="Singh M."/>
            <person name="Singh A."/>
            <person name="Seah K."/>
            <person name="Emmerich C."/>
        </authorList>
    </citation>
    <scope>NUCLEOTIDE SEQUENCE</scope>
    <source>
        <strain evidence="1">ATCC30299</strain>
    </source>
</reference>
<evidence type="ECO:0008006" key="3">
    <source>
        <dbReference type="Google" id="ProtNLM"/>
    </source>
</evidence>
<name>A0AAU9JPU8_9CILI</name>
<sequence length="82" mass="9577">MLSIQESDFSLSELIRGLIYYLCSQIKNVQNDHQQQKCMLVLSHLNDIIIDLMIRNNSITCFRKLSTSKESFWVLGILIPKF</sequence>
<evidence type="ECO:0000313" key="2">
    <source>
        <dbReference type="Proteomes" id="UP001162131"/>
    </source>
</evidence>
<dbReference type="EMBL" id="CAJZBQ010000045">
    <property type="protein sequence ID" value="CAG9328349.1"/>
    <property type="molecule type" value="Genomic_DNA"/>
</dbReference>
<proteinExistence type="predicted"/>
<gene>
    <name evidence="1" type="ORF">BSTOLATCC_MIC45801</name>
</gene>
<dbReference type="Proteomes" id="UP001162131">
    <property type="component" value="Unassembled WGS sequence"/>
</dbReference>
<comment type="caution">
    <text evidence="1">The sequence shown here is derived from an EMBL/GenBank/DDBJ whole genome shotgun (WGS) entry which is preliminary data.</text>
</comment>
<dbReference type="AlphaFoldDB" id="A0AAU9JPU8"/>
<keyword evidence="2" id="KW-1185">Reference proteome</keyword>
<protein>
    <recommendedName>
        <fullName evidence="3">Maturase K</fullName>
    </recommendedName>
</protein>
<organism evidence="1 2">
    <name type="scientific">Blepharisma stoltei</name>
    <dbReference type="NCBI Taxonomy" id="1481888"/>
    <lineage>
        <taxon>Eukaryota</taxon>
        <taxon>Sar</taxon>
        <taxon>Alveolata</taxon>
        <taxon>Ciliophora</taxon>
        <taxon>Postciliodesmatophora</taxon>
        <taxon>Heterotrichea</taxon>
        <taxon>Heterotrichida</taxon>
        <taxon>Blepharismidae</taxon>
        <taxon>Blepharisma</taxon>
    </lineage>
</organism>
<evidence type="ECO:0000313" key="1">
    <source>
        <dbReference type="EMBL" id="CAG9328349.1"/>
    </source>
</evidence>